<dbReference type="SUPFAM" id="SSF81296">
    <property type="entry name" value="E set domains"/>
    <property type="match status" value="2"/>
</dbReference>
<keyword evidence="4" id="KW-1185">Reference proteome</keyword>
<dbReference type="GO" id="GO:0005737">
    <property type="term" value="C:cytoplasm"/>
    <property type="evidence" value="ECO:0007669"/>
    <property type="project" value="TreeGrafter"/>
</dbReference>
<dbReference type="InterPro" id="IPR011021">
    <property type="entry name" value="Arrestin-like_N"/>
</dbReference>
<proteinExistence type="predicted"/>
<evidence type="ECO:0000256" key="1">
    <source>
        <dbReference type="SAM" id="MobiDB-lite"/>
    </source>
</evidence>
<protein>
    <recommendedName>
        <fullName evidence="2">Arrestin C-terminal-like domain-containing protein</fullName>
    </recommendedName>
</protein>
<name>A0A4D9D4B7_9STRA</name>
<dbReference type="PANTHER" id="PTHR11188:SF17">
    <property type="entry name" value="FI21816P1"/>
    <property type="match status" value="1"/>
</dbReference>
<dbReference type="InterPro" id="IPR011022">
    <property type="entry name" value="Arrestin_C-like"/>
</dbReference>
<dbReference type="Gene3D" id="2.60.40.640">
    <property type="match status" value="2"/>
</dbReference>
<accession>A0A4D9D4B7</accession>
<gene>
    <name evidence="3" type="ORF">NSK_003650</name>
</gene>
<sequence>MGNAGSNGNVSLGVETEKMAYMAGETVKGTVSVWIAVETQTTGVFLRVKGLEKVSFTERRSGRDMEDRDRTLQDEVIFFDVKMPLLTAQAGVLGPGQYQIPFSFALPDSLPGTLPEEEGVSGSESYRCSVEYEVLAYVDIPGLLSSNVQHRRLLTVTAAMNPWSVQSGTVEKTNKVCLLCCIPRGEVWMRASMPQSHYRPGETASLVVDIHNRSPAAVRHVTVRLLRRLRLGTRSSGWVYYNSDVLTSLKLAGLRPGQQRMDQAAEKLGLVLASTDGKPLTAEVLGSIVECTYVVEVTAKVNWAPLMAIEIPIHVYHGASPPPSSLPETHRHEPLPPPPTATAVPFHPTLLDAVDIPLASVTSAAASASTVQPISVLPSAPSLRGGREGKSLE</sequence>
<feature type="region of interest" description="Disordered" evidence="1">
    <location>
        <begin position="322"/>
        <end position="344"/>
    </location>
</feature>
<dbReference type="PANTHER" id="PTHR11188">
    <property type="entry name" value="ARRESTIN DOMAIN CONTAINING PROTEIN"/>
    <property type="match status" value="1"/>
</dbReference>
<organism evidence="3 4">
    <name type="scientific">Nannochloropsis salina CCMP1776</name>
    <dbReference type="NCBI Taxonomy" id="1027361"/>
    <lineage>
        <taxon>Eukaryota</taxon>
        <taxon>Sar</taxon>
        <taxon>Stramenopiles</taxon>
        <taxon>Ochrophyta</taxon>
        <taxon>Eustigmatophyceae</taxon>
        <taxon>Eustigmatales</taxon>
        <taxon>Monodopsidaceae</taxon>
        <taxon>Microchloropsis</taxon>
        <taxon>Microchloropsis salina</taxon>
    </lineage>
</organism>
<dbReference type="AlphaFoldDB" id="A0A4D9D4B7"/>
<dbReference type="GO" id="GO:0015031">
    <property type="term" value="P:protein transport"/>
    <property type="evidence" value="ECO:0007669"/>
    <property type="project" value="TreeGrafter"/>
</dbReference>
<dbReference type="OrthoDB" id="119490at2759"/>
<dbReference type="EMBL" id="SDOX01000016">
    <property type="protein sequence ID" value="TFJ85227.1"/>
    <property type="molecule type" value="Genomic_DNA"/>
</dbReference>
<dbReference type="InterPro" id="IPR050357">
    <property type="entry name" value="Arrestin_domain-protein"/>
</dbReference>
<feature type="domain" description="Arrestin C-terminal-like" evidence="2">
    <location>
        <begin position="6"/>
        <end position="150"/>
    </location>
</feature>
<comment type="caution">
    <text evidence="3">The sequence shown here is derived from an EMBL/GenBank/DDBJ whole genome shotgun (WGS) entry which is preliminary data.</text>
</comment>
<dbReference type="InterPro" id="IPR014756">
    <property type="entry name" value="Ig_E-set"/>
</dbReference>
<reference evidence="3 4" key="1">
    <citation type="submission" date="2019-01" db="EMBL/GenBank/DDBJ databases">
        <title>Nuclear Genome Assembly of the Microalgal Biofuel strain Nannochloropsis salina CCMP1776.</title>
        <authorList>
            <person name="Hovde B."/>
        </authorList>
    </citation>
    <scope>NUCLEOTIDE SEQUENCE [LARGE SCALE GENOMIC DNA]</scope>
    <source>
        <strain evidence="3 4">CCMP1776</strain>
    </source>
</reference>
<dbReference type="Pfam" id="PF00339">
    <property type="entry name" value="Arrestin_N"/>
    <property type="match status" value="1"/>
</dbReference>
<dbReference type="SMART" id="SM01017">
    <property type="entry name" value="Arrestin_C"/>
    <property type="match status" value="2"/>
</dbReference>
<dbReference type="Proteomes" id="UP000355283">
    <property type="component" value="Unassembled WGS sequence"/>
</dbReference>
<evidence type="ECO:0000313" key="4">
    <source>
        <dbReference type="Proteomes" id="UP000355283"/>
    </source>
</evidence>
<evidence type="ECO:0000313" key="3">
    <source>
        <dbReference type="EMBL" id="TFJ85227.1"/>
    </source>
</evidence>
<evidence type="ECO:0000259" key="2">
    <source>
        <dbReference type="SMART" id="SM01017"/>
    </source>
</evidence>
<dbReference type="InterPro" id="IPR014752">
    <property type="entry name" value="Arrestin-like_C"/>
</dbReference>
<feature type="domain" description="Arrestin C-terminal-like" evidence="2">
    <location>
        <begin position="183"/>
        <end position="323"/>
    </location>
</feature>
<dbReference type="Pfam" id="PF02752">
    <property type="entry name" value="Arrestin_C"/>
    <property type="match status" value="1"/>
</dbReference>